<comment type="caution">
    <text evidence="1">The sequence shown here is derived from an EMBL/GenBank/DDBJ whole genome shotgun (WGS) entry which is preliminary data.</text>
</comment>
<keyword evidence="2" id="KW-1185">Reference proteome</keyword>
<name>A0A5B7CWY1_PORTR</name>
<organism evidence="1 2">
    <name type="scientific">Portunus trituberculatus</name>
    <name type="common">Swimming crab</name>
    <name type="synonym">Neptunus trituberculatus</name>
    <dbReference type="NCBI Taxonomy" id="210409"/>
    <lineage>
        <taxon>Eukaryota</taxon>
        <taxon>Metazoa</taxon>
        <taxon>Ecdysozoa</taxon>
        <taxon>Arthropoda</taxon>
        <taxon>Crustacea</taxon>
        <taxon>Multicrustacea</taxon>
        <taxon>Malacostraca</taxon>
        <taxon>Eumalacostraca</taxon>
        <taxon>Eucarida</taxon>
        <taxon>Decapoda</taxon>
        <taxon>Pleocyemata</taxon>
        <taxon>Brachyura</taxon>
        <taxon>Eubrachyura</taxon>
        <taxon>Portunoidea</taxon>
        <taxon>Portunidae</taxon>
        <taxon>Portuninae</taxon>
        <taxon>Portunus</taxon>
    </lineage>
</organism>
<dbReference type="AlphaFoldDB" id="A0A5B7CWY1"/>
<dbReference type="Proteomes" id="UP000324222">
    <property type="component" value="Unassembled WGS sequence"/>
</dbReference>
<evidence type="ECO:0000313" key="2">
    <source>
        <dbReference type="Proteomes" id="UP000324222"/>
    </source>
</evidence>
<reference evidence="1 2" key="1">
    <citation type="submission" date="2019-05" db="EMBL/GenBank/DDBJ databases">
        <title>Another draft genome of Portunus trituberculatus and its Hox gene families provides insights of decapod evolution.</title>
        <authorList>
            <person name="Jeong J.-H."/>
            <person name="Song I."/>
            <person name="Kim S."/>
            <person name="Choi T."/>
            <person name="Kim D."/>
            <person name="Ryu S."/>
            <person name="Kim W."/>
        </authorList>
    </citation>
    <scope>NUCLEOTIDE SEQUENCE [LARGE SCALE GENOMIC DNA]</scope>
    <source>
        <tissue evidence="1">Muscle</tissue>
    </source>
</reference>
<dbReference type="EMBL" id="VSRR010000315">
    <property type="protein sequence ID" value="MPC13910.1"/>
    <property type="molecule type" value="Genomic_DNA"/>
</dbReference>
<gene>
    <name evidence="1" type="ORF">E2C01_006659</name>
</gene>
<protein>
    <submittedName>
        <fullName evidence="1">Uncharacterized protein</fullName>
    </submittedName>
</protein>
<sequence length="146" mass="16509">MPEFKSLCFSRRVFLEPDFQGSRPPSYLLKGHDGADQLRRSDGLFFCWHLVTWQIFENVSIVQPALALQPLWSVGSTRRGCVLVSPIYSRCIPLFSKHFCVCEGCNTAYTLVILNWPFGCSPLFDSSSSFVAMSAQFTADVEQKLE</sequence>
<proteinExistence type="predicted"/>
<accession>A0A5B7CWY1</accession>
<evidence type="ECO:0000313" key="1">
    <source>
        <dbReference type="EMBL" id="MPC13910.1"/>
    </source>
</evidence>